<proteinExistence type="predicted"/>
<accession>G0WFH5</accession>
<evidence type="ECO:0008006" key="4">
    <source>
        <dbReference type="Google" id="ProtNLM"/>
    </source>
</evidence>
<name>G0WFH5_NAUDC</name>
<dbReference type="OrthoDB" id="4070114at2759"/>
<feature type="signal peptide" evidence="1">
    <location>
        <begin position="1"/>
        <end position="19"/>
    </location>
</feature>
<dbReference type="eggNOG" id="KOG0503">
    <property type="taxonomic scope" value="Eukaryota"/>
</dbReference>
<dbReference type="KEGG" id="ndi:NDAI_0H03630"/>
<dbReference type="InterPro" id="IPR006034">
    <property type="entry name" value="Asparaginase/glutaminase-like"/>
</dbReference>
<dbReference type="GO" id="GO:0004067">
    <property type="term" value="F:asparaginase activity"/>
    <property type="evidence" value="ECO:0007669"/>
    <property type="project" value="UniProtKB-UniRule"/>
</dbReference>
<dbReference type="RefSeq" id="XP_003671779.1">
    <property type="nucleotide sequence ID" value="XM_003671731.1"/>
</dbReference>
<protein>
    <recommendedName>
        <fullName evidence="4">Asparaginase</fullName>
    </recommendedName>
</protein>
<dbReference type="Proteomes" id="UP000000689">
    <property type="component" value="Chromosome 8"/>
</dbReference>
<feature type="chain" id="PRO_5003410962" description="Asparaginase" evidence="1">
    <location>
        <begin position="20"/>
        <end position="365"/>
    </location>
</feature>
<keyword evidence="1" id="KW-0732">Signal</keyword>
<dbReference type="STRING" id="1071378.G0WFH5"/>
<dbReference type="AlphaFoldDB" id="G0WFH5"/>
<dbReference type="SUPFAM" id="SSF53774">
    <property type="entry name" value="Glutaminase/Asparaginase"/>
    <property type="match status" value="1"/>
</dbReference>
<dbReference type="PROSITE" id="PS51732">
    <property type="entry name" value="ASN_GLN_ASE_3"/>
    <property type="match status" value="1"/>
</dbReference>
<organism evidence="2 3">
    <name type="scientific">Naumovozyma dairenensis (strain ATCC 10597 / BCRC 20456 / CBS 421 / NBRC 0211 / NRRL Y-12639)</name>
    <name type="common">Saccharomyces dairenensis</name>
    <dbReference type="NCBI Taxonomy" id="1071378"/>
    <lineage>
        <taxon>Eukaryota</taxon>
        <taxon>Fungi</taxon>
        <taxon>Dikarya</taxon>
        <taxon>Ascomycota</taxon>
        <taxon>Saccharomycotina</taxon>
        <taxon>Saccharomycetes</taxon>
        <taxon>Saccharomycetales</taxon>
        <taxon>Saccharomycetaceae</taxon>
        <taxon>Naumovozyma</taxon>
    </lineage>
</organism>
<dbReference type="InterPro" id="IPR036152">
    <property type="entry name" value="Asp/glu_Ase-like_sf"/>
</dbReference>
<sequence length="365" mass="36724">MKIQNIISTILAICTLAQASPFIPYYGKQANVTGGGAAGGNMTGGAGAGNMTGGANGTGGAGAGGVAGGAAGGAAGAGAGAGEQGQGRVKVIVTGGQVPVSVNSDPNIDVTTLFNATSALNITQLYSVARECNSSLSGGQYQGVVIVGNKPSLESLGFFTNIVVNSNTSMVVTNNAINGIPIARSNRSEGRGCLLVDVKGVVYSGVFPAYKVPVGIYDGKTVHWFYDSYQPVLTSFNSTLRTQFTNFTNPNAVSNSSNIVVPIVYEGSYSSNLVSSLGNSVNGLVVVSSSQSNSTSSSTSSASQGINLPIVYASGNSKLGYIRNDSVPTGAISAGYLSPAQAQILLSVAVANGVNSTQSLKMLYP</sequence>
<evidence type="ECO:0000313" key="3">
    <source>
        <dbReference type="Proteomes" id="UP000000689"/>
    </source>
</evidence>
<evidence type="ECO:0000313" key="2">
    <source>
        <dbReference type="EMBL" id="CCD26536.1"/>
    </source>
</evidence>
<gene>
    <name evidence="2" type="primary">NDAI0H03630</name>
    <name evidence="2" type="ordered locus">NDAI_0H03630</name>
</gene>
<dbReference type="GO" id="GO:0030476">
    <property type="term" value="P:ascospore wall assembly"/>
    <property type="evidence" value="ECO:0007669"/>
    <property type="project" value="EnsemblFungi"/>
</dbReference>
<dbReference type="OMA" id="FESMAFF"/>
<keyword evidence="3" id="KW-1185">Reference proteome</keyword>
<reference evidence="2 3" key="1">
    <citation type="journal article" date="2011" name="Proc. Natl. Acad. Sci. U.S.A.">
        <title>Evolutionary erosion of yeast sex chromosomes by mating-type switching accidents.</title>
        <authorList>
            <person name="Gordon J.L."/>
            <person name="Armisen D."/>
            <person name="Proux-Wera E."/>
            <person name="Oheigeartaigh S.S."/>
            <person name="Byrne K.P."/>
            <person name="Wolfe K.H."/>
        </authorList>
    </citation>
    <scope>NUCLEOTIDE SEQUENCE [LARGE SCALE GENOMIC DNA]</scope>
    <source>
        <strain evidence="3">ATCC 10597 / BCRC 20456 / CBS 421 / NBRC 0211 / NRRL Y-12639</strain>
    </source>
</reference>
<evidence type="ECO:0000256" key="1">
    <source>
        <dbReference type="SAM" id="SignalP"/>
    </source>
</evidence>
<dbReference type="GeneID" id="11496066"/>
<dbReference type="HOGENOM" id="CLU_046466_0_0_1"/>
<dbReference type="EMBL" id="HE580274">
    <property type="protein sequence ID" value="CCD26536.1"/>
    <property type="molecule type" value="Genomic_DNA"/>
</dbReference>